<feature type="binding site" evidence="7">
    <location>
        <position position="112"/>
    </location>
    <ligand>
        <name>Fe cation</name>
        <dbReference type="ChEBI" id="CHEBI:24875"/>
    </ligand>
</feature>
<feature type="binding site" evidence="7">
    <location>
        <position position="301"/>
    </location>
    <ligand>
        <name>Fe cation</name>
        <dbReference type="ChEBI" id="CHEBI:24875"/>
    </ligand>
</feature>
<feature type="binding site" evidence="7">
    <location>
        <begin position="134"/>
        <end position="138"/>
    </location>
    <ligand>
        <name>substrate</name>
    </ligand>
</feature>
<keyword evidence="10" id="KW-1185">Reference proteome</keyword>
<keyword evidence="1 7" id="KW-0808">Transferase</keyword>
<sequence length="340" mass="36983">MSLLLAIESSCDEMAMAVLKDQREFLSSVVASQIDIHAMYGGVVPEIASRKHVECVSVVLKETLKQANIKMKDLDAICVTKGPGLVGSLHIGLQVAKTLSLAYDKPLIGVHHIAGHIYANNYEKDIVYPALCLVVSGGHTELVLMKHPYSFEVIGETLDDAVGEAYDKVGRVLNLPYPGGPVLDKMAHLGKASYHLPKPLDDDSYNFSFSGLKSAVINLAHNHRQKGLEINQNDLATSFQNVVVDVLVDKTIRAAKEYGVKEIMLAGGVSANRGLREKMKEQVAMLEDVQLSLPPMKCCTDNAMMIALAGKVMYDNNKFSDLSLGIKPHLDLELESIGGD</sequence>
<dbReference type="PANTHER" id="PTHR11735:SF6">
    <property type="entry name" value="TRNA N6-ADENOSINE THREONYLCARBAMOYLTRANSFERASE, MITOCHONDRIAL"/>
    <property type="match status" value="1"/>
</dbReference>
<comment type="catalytic activity">
    <reaction evidence="6 7">
        <text>L-threonylcarbamoyladenylate + adenosine(37) in tRNA = N(6)-L-threonylcarbamoyladenosine(37) in tRNA + AMP + H(+)</text>
        <dbReference type="Rhea" id="RHEA:37059"/>
        <dbReference type="Rhea" id="RHEA-COMP:10162"/>
        <dbReference type="Rhea" id="RHEA-COMP:10163"/>
        <dbReference type="ChEBI" id="CHEBI:15378"/>
        <dbReference type="ChEBI" id="CHEBI:73682"/>
        <dbReference type="ChEBI" id="CHEBI:74411"/>
        <dbReference type="ChEBI" id="CHEBI:74418"/>
        <dbReference type="ChEBI" id="CHEBI:456215"/>
        <dbReference type="EC" id="2.3.1.234"/>
    </reaction>
</comment>
<keyword evidence="2 7" id="KW-0819">tRNA processing</keyword>
<keyword evidence="5 7" id="KW-0012">Acyltransferase</keyword>
<evidence type="ECO:0000256" key="3">
    <source>
        <dbReference type="ARBA" id="ARBA00022723"/>
    </source>
</evidence>
<protein>
    <recommendedName>
        <fullName evidence="7">tRNA N6-adenosine threonylcarbamoyltransferase</fullName>
        <ecNumber evidence="7">2.3.1.234</ecNumber>
    </recommendedName>
    <alternativeName>
        <fullName evidence="7">N6-L-threonylcarbamoyladenine synthase</fullName>
        <shortName evidence="7">t(6)A synthase</shortName>
    </alternativeName>
    <alternativeName>
        <fullName evidence="7">t(6)A37 threonylcarbamoyladenosine biosynthesis protein TsaD</fullName>
    </alternativeName>
    <alternativeName>
        <fullName evidence="7">tRNA threonylcarbamoyladenosine biosynthesis protein TsaD</fullName>
    </alternativeName>
</protein>
<dbReference type="SUPFAM" id="SSF53067">
    <property type="entry name" value="Actin-like ATPase domain"/>
    <property type="match status" value="2"/>
</dbReference>
<accession>A0ABT2SSF1</accession>
<dbReference type="InterPro" id="IPR022450">
    <property type="entry name" value="TsaD"/>
</dbReference>
<comment type="cofactor">
    <cofactor evidence="7">
        <name>Fe(2+)</name>
        <dbReference type="ChEBI" id="CHEBI:29033"/>
    </cofactor>
    <text evidence="7">Binds 1 Fe(2+) ion per subunit.</text>
</comment>
<feature type="domain" description="Gcp-like" evidence="8">
    <location>
        <begin position="25"/>
        <end position="307"/>
    </location>
</feature>
<dbReference type="PRINTS" id="PR00789">
    <property type="entry name" value="OSIALOPTASE"/>
</dbReference>
<reference evidence="9 10" key="1">
    <citation type="journal article" date="2021" name="ISME Commun">
        <title>Automated analysis of genomic sequences facilitates high-throughput and comprehensive description of bacteria.</title>
        <authorList>
            <person name="Hitch T.C.A."/>
        </authorList>
    </citation>
    <scope>NUCLEOTIDE SEQUENCE [LARGE SCALE GENOMIC DNA]</scope>
    <source>
        <strain evidence="9 10">H4_15</strain>
    </source>
</reference>
<dbReference type="NCBIfam" id="TIGR00329">
    <property type="entry name" value="gcp_kae1"/>
    <property type="match status" value="1"/>
</dbReference>
<evidence type="ECO:0000259" key="8">
    <source>
        <dbReference type="Pfam" id="PF00814"/>
    </source>
</evidence>
<name>A0ABT2SSF1_9FIRM</name>
<comment type="subcellular location">
    <subcellularLocation>
        <location evidence="7">Cytoplasm</location>
    </subcellularLocation>
</comment>
<comment type="caution">
    <text evidence="9">The sequence shown here is derived from an EMBL/GenBank/DDBJ whole genome shotgun (WGS) entry which is preliminary data.</text>
</comment>
<organism evidence="9 10">
    <name type="scientific">[Clostridium] ammoniilyticum</name>
    <dbReference type="NCBI Taxonomy" id="2981784"/>
    <lineage>
        <taxon>Bacteria</taxon>
        <taxon>Bacillati</taxon>
        <taxon>Bacillota</taxon>
        <taxon>Erysipelotrichia</taxon>
        <taxon>Erysipelotrichales</taxon>
        <taxon>Coprobacillaceae</taxon>
        <taxon>Faecalibacillus</taxon>
    </lineage>
</organism>
<feature type="binding site" evidence="7">
    <location>
        <position position="116"/>
    </location>
    <ligand>
        <name>Fe cation</name>
        <dbReference type="ChEBI" id="CHEBI:24875"/>
    </ligand>
</feature>
<dbReference type="Gene3D" id="3.30.420.40">
    <property type="match status" value="2"/>
</dbReference>
<keyword evidence="4 7" id="KW-0408">Iron</keyword>
<proteinExistence type="inferred from homology"/>
<keyword evidence="7" id="KW-0963">Cytoplasm</keyword>
<dbReference type="EC" id="2.3.1.234" evidence="7"/>
<evidence type="ECO:0000256" key="5">
    <source>
        <dbReference type="ARBA" id="ARBA00023315"/>
    </source>
</evidence>
<feature type="binding site" evidence="7">
    <location>
        <position position="184"/>
    </location>
    <ligand>
        <name>substrate</name>
    </ligand>
</feature>
<feature type="binding site" evidence="7">
    <location>
        <position position="180"/>
    </location>
    <ligand>
        <name>substrate</name>
    </ligand>
</feature>
<evidence type="ECO:0000256" key="2">
    <source>
        <dbReference type="ARBA" id="ARBA00022694"/>
    </source>
</evidence>
<evidence type="ECO:0000256" key="7">
    <source>
        <dbReference type="HAMAP-Rule" id="MF_01445"/>
    </source>
</evidence>
<dbReference type="NCBIfam" id="TIGR03723">
    <property type="entry name" value="T6A_TsaD_YgjD"/>
    <property type="match status" value="1"/>
</dbReference>
<comment type="function">
    <text evidence="7">Required for the formation of a threonylcarbamoyl group on adenosine at position 37 (t(6)A37) in tRNAs that read codons beginning with adenine. Is involved in the transfer of the threonylcarbamoyl moiety of threonylcarbamoyl-AMP (TC-AMP) to the N6 group of A37, together with TsaE and TsaB. TsaD likely plays a direct catalytic role in this reaction.</text>
</comment>
<dbReference type="GO" id="GO:0061711">
    <property type="term" value="F:tRNA N(6)-L-threonylcarbamoyladenine synthase activity"/>
    <property type="evidence" value="ECO:0007669"/>
    <property type="project" value="UniProtKB-EC"/>
</dbReference>
<dbReference type="PANTHER" id="PTHR11735">
    <property type="entry name" value="TRNA N6-ADENOSINE THREONYLCARBAMOYLTRANSFERASE"/>
    <property type="match status" value="1"/>
</dbReference>
<keyword evidence="3 7" id="KW-0479">Metal-binding</keyword>
<dbReference type="RefSeq" id="WP_147579661.1">
    <property type="nucleotide sequence ID" value="NZ_JAOQJR010000001.1"/>
</dbReference>
<evidence type="ECO:0000256" key="6">
    <source>
        <dbReference type="ARBA" id="ARBA00048117"/>
    </source>
</evidence>
<dbReference type="CDD" id="cd24133">
    <property type="entry name" value="ASKHA_NBD_TsaD_bac"/>
    <property type="match status" value="1"/>
</dbReference>
<dbReference type="PROSITE" id="PS01016">
    <property type="entry name" value="GLYCOPROTEASE"/>
    <property type="match status" value="1"/>
</dbReference>
<dbReference type="EMBL" id="JAOQJR010000001">
    <property type="protein sequence ID" value="MCU6737480.1"/>
    <property type="molecule type" value="Genomic_DNA"/>
</dbReference>
<evidence type="ECO:0000313" key="10">
    <source>
        <dbReference type="Proteomes" id="UP001208364"/>
    </source>
</evidence>
<comment type="similarity">
    <text evidence="7">Belongs to the KAE1 / TsaD family.</text>
</comment>
<feature type="binding site" evidence="7">
    <location>
        <position position="167"/>
    </location>
    <ligand>
        <name>substrate</name>
    </ligand>
</feature>
<dbReference type="InterPro" id="IPR017860">
    <property type="entry name" value="Peptidase_M22_CS"/>
</dbReference>
<dbReference type="Pfam" id="PF00814">
    <property type="entry name" value="TsaD"/>
    <property type="match status" value="1"/>
</dbReference>
<evidence type="ECO:0000256" key="4">
    <source>
        <dbReference type="ARBA" id="ARBA00023004"/>
    </source>
</evidence>
<dbReference type="InterPro" id="IPR000905">
    <property type="entry name" value="Gcp-like_dom"/>
</dbReference>
<evidence type="ECO:0000313" key="9">
    <source>
        <dbReference type="EMBL" id="MCU6737480.1"/>
    </source>
</evidence>
<gene>
    <name evidence="7 9" type="primary">tsaD</name>
    <name evidence="9" type="ORF">OCV55_02115</name>
</gene>
<feature type="binding site" evidence="7">
    <location>
        <position position="272"/>
    </location>
    <ligand>
        <name>substrate</name>
    </ligand>
</feature>
<evidence type="ECO:0000256" key="1">
    <source>
        <dbReference type="ARBA" id="ARBA00022679"/>
    </source>
</evidence>
<dbReference type="InterPro" id="IPR043129">
    <property type="entry name" value="ATPase_NBD"/>
</dbReference>
<dbReference type="Proteomes" id="UP001208364">
    <property type="component" value="Unassembled WGS sequence"/>
</dbReference>
<dbReference type="HAMAP" id="MF_01445">
    <property type="entry name" value="TsaD"/>
    <property type="match status" value="1"/>
</dbReference>
<dbReference type="InterPro" id="IPR017861">
    <property type="entry name" value="KAE1/TsaD"/>
</dbReference>